<keyword evidence="2" id="KW-1185">Reference proteome</keyword>
<evidence type="ECO:0008006" key="3">
    <source>
        <dbReference type="Google" id="ProtNLM"/>
    </source>
</evidence>
<protein>
    <recommendedName>
        <fullName evidence="3">BrnT family toxin</fullName>
    </recommendedName>
</protein>
<reference evidence="1 2" key="1">
    <citation type="submission" date="2015-09" db="EMBL/GenBank/DDBJ databases">
        <title>Draft genome sequence of Kouleothrix aurantiaca JCM 19913.</title>
        <authorList>
            <person name="Hemp J."/>
        </authorList>
    </citation>
    <scope>NUCLEOTIDE SEQUENCE [LARGE SCALE GENOMIC DNA]</scope>
    <source>
        <strain evidence="1 2">COM-B</strain>
    </source>
</reference>
<proteinExistence type="predicted"/>
<dbReference type="InterPro" id="IPR038573">
    <property type="entry name" value="BrnT_sf"/>
</dbReference>
<dbReference type="AlphaFoldDB" id="A0A0P9DHA5"/>
<accession>A0A0P9DHA5</accession>
<name>A0A0P9DHA5_9CHLR</name>
<dbReference type="Gene3D" id="3.10.450.530">
    <property type="entry name" value="Ribonuclease toxin, BrnT, of type II toxin-antitoxin system"/>
    <property type="match status" value="1"/>
</dbReference>
<sequence length="88" mass="10162">MDYEWDQNKAISNLQKHGVRFADAVAVFSDEFALTMADDFADEQRFVTLGADAFGTLLVVVYTWRAEDRIRLISARKANRQERLQYEG</sequence>
<comment type="caution">
    <text evidence="1">The sequence shown here is derived from an EMBL/GenBank/DDBJ whole genome shotgun (WGS) entry which is preliminary data.</text>
</comment>
<dbReference type="Proteomes" id="UP000050509">
    <property type="component" value="Unassembled WGS sequence"/>
</dbReference>
<evidence type="ECO:0000313" key="2">
    <source>
        <dbReference type="Proteomes" id="UP000050509"/>
    </source>
</evidence>
<dbReference type="EMBL" id="LJCR01000444">
    <property type="protein sequence ID" value="KPV52751.1"/>
    <property type="molecule type" value="Genomic_DNA"/>
</dbReference>
<dbReference type="InterPro" id="IPR007460">
    <property type="entry name" value="BrnT_toxin"/>
</dbReference>
<organism evidence="1 2">
    <name type="scientific">Kouleothrix aurantiaca</name>
    <dbReference type="NCBI Taxonomy" id="186479"/>
    <lineage>
        <taxon>Bacteria</taxon>
        <taxon>Bacillati</taxon>
        <taxon>Chloroflexota</taxon>
        <taxon>Chloroflexia</taxon>
        <taxon>Chloroflexales</taxon>
        <taxon>Roseiflexineae</taxon>
        <taxon>Roseiflexaceae</taxon>
        <taxon>Kouleothrix</taxon>
    </lineage>
</organism>
<gene>
    <name evidence="1" type="ORF">SE17_13635</name>
</gene>
<evidence type="ECO:0000313" key="1">
    <source>
        <dbReference type="EMBL" id="KPV52751.1"/>
    </source>
</evidence>
<dbReference type="Pfam" id="PF04365">
    <property type="entry name" value="BrnT_toxin"/>
    <property type="match status" value="1"/>
</dbReference>